<evidence type="ECO:0000313" key="2">
    <source>
        <dbReference type="EMBL" id="AET69231.1"/>
    </source>
</evidence>
<evidence type="ECO:0000256" key="1">
    <source>
        <dbReference type="SAM" id="SignalP"/>
    </source>
</evidence>
<dbReference type="eggNOG" id="ENOG502ZERB">
    <property type="taxonomic scope" value="Bacteria"/>
</dbReference>
<gene>
    <name evidence="2" type="ordered locus">Desor_3769</name>
</gene>
<dbReference type="RefSeq" id="WP_014186039.1">
    <property type="nucleotide sequence ID" value="NC_016584.1"/>
</dbReference>
<dbReference type="KEGG" id="dor:Desor_3769"/>
<feature type="chain" id="PRO_5003504911" description="DUF3574 domain-containing protein" evidence="1">
    <location>
        <begin position="27"/>
        <end position="143"/>
    </location>
</feature>
<dbReference type="AlphaFoldDB" id="G7W6U9"/>
<evidence type="ECO:0008006" key="4">
    <source>
        <dbReference type="Google" id="ProtNLM"/>
    </source>
</evidence>
<protein>
    <recommendedName>
        <fullName evidence="4">DUF3574 domain-containing protein</fullName>
    </recommendedName>
</protein>
<name>G7W6U9_DESOD</name>
<evidence type="ECO:0000313" key="3">
    <source>
        <dbReference type="Proteomes" id="UP000006346"/>
    </source>
</evidence>
<keyword evidence="3" id="KW-1185">Reference proteome</keyword>
<reference evidence="3" key="1">
    <citation type="submission" date="2011-11" db="EMBL/GenBank/DDBJ databases">
        <title>Complete sequence of Desulfosporosinus orientis DSM 765.</title>
        <authorList>
            <person name="Lucas S."/>
            <person name="Han J."/>
            <person name="Lapidus A."/>
            <person name="Cheng J.-F."/>
            <person name="Goodwin L."/>
            <person name="Pitluck S."/>
            <person name="Peters L."/>
            <person name="Ovchinnikova G."/>
            <person name="Teshima H."/>
            <person name="Detter J.C."/>
            <person name="Han C."/>
            <person name="Tapia R."/>
            <person name="Land M."/>
            <person name="Hauser L."/>
            <person name="Kyrpides N."/>
            <person name="Ivanova N."/>
            <person name="Pagani I."/>
            <person name="Pester M."/>
            <person name="Spring S."/>
            <person name="Ollivier B."/>
            <person name="Rattei T."/>
            <person name="Klenk H.-P."/>
            <person name="Wagner M."/>
            <person name="Loy A."/>
            <person name="Woyke T."/>
        </authorList>
    </citation>
    <scope>NUCLEOTIDE SEQUENCE [LARGE SCALE GENOMIC DNA]</scope>
    <source>
        <strain evidence="3">ATCC 19365 / DSM 765 / NCIMB 8382 / VKM B-1628</strain>
    </source>
</reference>
<accession>G7W6U9</accession>
<dbReference type="InterPro" id="IPR021957">
    <property type="entry name" value="DUF3574"/>
</dbReference>
<dbReference type="PATRIC" id="fig|768706.3.peg.3807"/>
<keyword evidence="1" id="KW-0732">Signal</keyword>
<dbReference type="OrthoDB" id="3174877at2"/>
<feature type="signal peptide" evidence="1">
    <location>
        <begin position="1"/>
        <end position="26"/>
    </location>
</feature>
<dbReference type="Proteomes" id="UP000006346">
    <property type="component" value="Chromosome"/>
</dbReference>
<dbReference type="STRING" id="768706.Desor_3769"/>
<reference evidence="2 3" key="2">
    <citation type="journal article" date="2012" name="J. Bacteriol.">
        <title>Complete genome sequences of Desulfosporosinus orientis DSM765T, Desulfosporosinus youngiae DSM17734T, Desulfosporosinus meridiei DSM13257T, and Desulfosporosinus acidiphilus DSM22704T.</title>
        <authorList>
            <person name="Pester M."/>
            <person name="Brambilla E."/>
            <person name="Alazard D."/>
            <person name="Rattei T."/>
            <person name="Weinmaier T."/>
            <person name="Han J."/>
            <person name="Lucas S."/>
            <person name="Lapidus A."/>
            <person name="Cheng J.F."/>
            <person name="Goodwin L."/>
            <person name="Pitluck S."/>
            <person name="Peters L."/>
            <person name="Ovchinnikova G."/>
            <person name="Teshima H."/>
            <person name="Detter J.C."/>
            <person name="Han C.S."/>
            <person name="Tapia R."/>
            <person name="Land M.L."/>
            <person name="Hauser L."/>
            <person name="Kyrpides N.C."/>
            <person name="Ivanova N.N."/>
            <person name="Pagani I."/>
            <person name="Huntmann M."/>
            <person name="Wei C.L."/>
            <person name="Davenport K.W."/>
            <person name="Daligault H."/>
            <person name="Chain P.S."/>
            <person name="Chen A."/>
            <person name="Mavromatis K."/>
            <person name="Markowitz V."/>
            <person name="Szeto E."/>
            <person name="Mikhailova N."/>
            <person name="Pati A."/>
            <person name="Wagner M."/>
            <person name="Woyke T."/>
            <person name="Ollivier B."/>
            <person name="Klenk H.P."/>
            <person name="Spring S."/>
            <person name="Loy A."/>
        </authorList>
    </citation>
    <scope>NUCLEOTIDE SEQUENCE [LARGE SCALE GENOMIC DNA]</scope>
    <source>
        <strain evidence="3">ATCC 19365 / DSM 765 / NCIMB 8382 / VKM B-1628</strain>
    </source>
</reference>
<dbReference type="EMBL" id="CP003108">
    <property type="protein sequence ID" value="AET69231.1"/>
    <property type="molecule type" value="Genomic_DNA"/>
</dbReference>
<dbReference type="Pfam" id="PF12098">
    <property type="entry name" value="DUF3574"/>
    <property type="match status" value="1"/>
</dbReference>
<proteinExistence type="predicted"/>
<sequence length="143" mass="15900">MNKRTIAGVVVSILMLLMCAGCSAPASDRGGLAANTEVKYTLYVGLNDKDTYTQIIDSLEAEKKASAICIKYVDGYTLTHGEGAYKDEKGVITKENSLIYTFFNVTDAQMKSIMNEMLKELNQNSILIEKQKVNYDFYDGEKL</sequence>
<dbReference type="HOGENOM" id="CLU_1803020_0_0_9"/>
<organism evidence="2 3">
    <name type="scientific">Desulfosporosinus orientis (strain ATCC 19365 / DSM 765 / NCIMB 8382 / VKM B-1628 / Singapore I)</name>
    <name type="common">Desulfotomaculum orientis</name>
    <dbReference type="NCBI Taxonomy" id="768706"/>
    <lineage>
        <taxon>Bacteria</taxon>
        <taxon>Bacillati</taxon>
        <taxon>Bacillota</taxon>
        <taxon>Clostridia</taxon>
        <taxon>Eubacteriales</taxon>
        <taxon>Desulfitobacteriaceae</taxon>
        <taxon>Desulfosporosinus</taxon>
    </lineage>
</organism>